<reference evidence="2" key="1">
    <citation type="submission" date="2022-01" db="EMBL/GenBank/DDBJ databases">
        <authorList>
            <person name="King R."/>
        </authorList>
    </citation>
    <scope>NUCLEOTIDE SEQUENCE</scope>
</reference>
<organism evidence="2 3">
    <name type="scientific">Diabrotica balteata</name>
    <name type="common">Banded cucumber beetle</name>
    <dbReference type="NCBI Taxonomy" id="107213"/>
    <lineage>
        <taxon>Eukaryota</taxon>
        <taxon>Metazoa</taxon>
        <taxon>Ecdysozoa</taxon>
        <taxon>Arthropoda</taxon>
        <taxon>Hexapoda</taxon>
        <taxon>Insecta</taxon>
        <taxon>Pterygota</taxon>
        <taxon>Neoptera</taxon>
        <taxon>Endopterygota</taxon>
        <taxon>Coleoptera</taxon>
        <taxon>Polyphaga</taxon>
        <taxon>Cucujiformia</taxon>
        <taxon>Chrysomeloidea</taxon>
        <taxon>Chrysomelidae</taxon>
        <taxon>Galerucinae</taxon>
        <taxon>Diabroticina</taxon>
        <taxon>Diabroticites</taxon>
        <taxon>Diabrotica</taxon>
    </lineage>
</organism>
<accession>A0A9N9SUU7</accession>
<gene>
    <name evidence="2" type="ORF">DIABBA_LOCUS4506</name>
</gene>
<feature type="compositionally biased region" description="Polar residues" evidence="1">
    <location>
        <begin position="1"/>
        <end position="14"/>
    </location>
</feature>
<protein>
    <submittedName>
        <fullName evidence="2">Uncharacterized protein</fullName>
    </submittedName>
</protein>
<feature type="region of interest" description="Disordered" evidence="1">
    <location>
        <begin position="1"/>
        <end position="170"/>
    </location>
</feature>
<evidence type="ECO:0000256" key="1">
    <source>
        <dbReference type="SAM" id="MobiDB-lite"/>
    </source>
</evidence>
<evidence type="ECO:0000313" key="3">
    <source>
        <dbReference type="Proteomes" id="UP001153709"/>
    </source>
</evidence>
<feature type="compositionally biased region" description="Basic and acidic residues" evidence="1">
    <location>
        <begin position="126"/>
        <end position="152"/>
    </location>
</feature>
<evidence type="ECO:0000313" key="2">
    <source>
        <dbReference type="EMBL" id="CAG9830850.1"/>
    </source>
</evidence>
<proteinExistence type="predicted"/>
<dbReference type="EMBL" id="OU898278">
    <property type="protein sequence ID" value="CAG9830850.1"/>
    <property type="molecule type" value="Genomic_DNA"/>
</dbReference>
<feature type="compositionally biased region" description="Basic and acidic residues" evidence="1">
    <location>
        <begin position="23"/>
        <end position="39"/>
    </location>
</feature>
<name>A0A9N9SUU7_DIABA</name>
<feature type="compositionally biased region" description="Basic and acidic residues" evidence="1">
    <location>
        <begin position="85"/>
        <end position="94"/>
    </location>
</feature>
<sequence length="170" mass="18978">MSGSEPEVTLQQIHSFEIIEANGDTKIDESSSSDQDRGRKSSPKRNFPKSSKKGGRSAVKRAVHIKKRESVSQTRLTAPIETGSDSEKESRSDTDPNSDVNGSAHAKKSVNLVGKEPRKRGRKPKREPSKNDKSEKPRPKEIKEEDIQPQRDHFHKPPVGQLKKTGESFL</sequence>
<feature type="compositionally biased region" description="Basic residues" evidence="1">
    <location>
        <begin position="40"/>
        <end position="67"/>
    </location>
</feature>
<dbReference type="AlphaFoldDB" id="A0A9N9SUU7"/>
<dbReference type="Proteomes" id="UP001153709">
    <property type="component" value="Chromosome 3"/>
</dbReference>
<keyword evidence="3" id="KW-1185">Reference proteome</keyword>